<comment type="caution">
    <text evidence="2">The sequence shown here is derived from an EMBL/GenBank/DDBJ whole genome shotgun (WGS) entry which is preliminary data.</text>
</comment>
<evidence type="ECO:0000313" key="4">
    <source>
        <dbReference type="Proteomes" id="UP000257123"/>
    </source>
</evidence>
<proteinExistence type="predicted"/>
<evidence type="ECO:0000313" key="3">
    <source>
        <dbReference type="Proteomes" id="UP000256877"/>
    </source>
</evidence>
<accession>A0A371R5Y4</accession>
<reference evidence="3 4" key="1">
    <citation type="submission" date="2017-07" db="EMBL/GenBank/DDBJ databases">
        <title>Draft genome sequence of aerobic hyperthermophilic archaea, Pyrobaculum aerophilum YKB31 and YKB32.</title>
        <authorList>
            <person name="Mochizuki T."/>
            <person name="Berliner A.J."/>
            <person name="Yoshida-Takashima Y."/>
            <person name="Takaki Y."/>
            <person name="Nunoura T."/>
            <person name="Takai K."/>
        </authorList>
    </citation>
    <scope>NUCLEOTIDE SEQUENCE [LARGE SCALE GENOMIC DNA]</scope>
    <source>
        <strain evidence="1 4">YKB31</strain>
        <strain evidence="2 3">YKB32</strain>
    </source>
</reference>
<organism evidence="2 3">
    <name type="scientific">Pyrobaculum aerophilum</name>
    <dbReference type="NCBI Taxonomy" id="13773"/>
    <lineage>
        <taxon>Archaea</taxon>
        <taxon>Thermoproteota</taxon>
        <taxon>Thermoprotei</taxon>
        <taxon>Thermoproteales</taxon>
        <taxon>Thermoproteaceae</taxon>
        <taxon>Pyrobaculum</taxon>
    </lineage>
</organism>
<gene>
    <name evidence="1" type="ORF">CGL51_11120</name>
    <name evidence="2" type="ORF">CGL52_03405</name>
</gene>
<name>A0A371R5Y4_9CREN</name>
<dbReference type="Proteomes" id="UP000256877">
    <property type="component" value="Unassembled WGS sequence"/>
</dbReference>
<evidence type="ECO:0000313" key="1">
    <source>
        <dbReference type="EMBL" id="RFA94163.1"/>
    </source>
</evidence>
<dbReference type="Proteomes" id="UP000257123">
    <property type="component" value="Unassembled WGS sequence"/>
</dbReference>
<protein>
    <submittedName>
        <fullName evidence="2">Uncharacterized protein</fullName>
    </submittedName>
</protein>
<dbReference type="OrthoDB" id="31457at2157"/>
<sequence>MARKRKNYKPLIALAAIALAGLAAATMTFTNYTLWLINATLPPAMKYAGDDTSITGRSDGSGYDRYIYVSWYVDTSTGLNITRISVVGFTGDVVNYTNALKLCNKYYSDTLNVQLQLSQIIDEGYASDIRYFRVQFEDDSSRTGVEARGTTITVPWSGYVKLPYGECKTLGVHILVDADLPESARDGKTELATYEIRVHFST</sequence>
<evidence type="ECO:0000313" key="2">
    <source>
        <dbReference type="EMBL" id="RFA99421.1"/>
    </source>
</evidence>
<dbReference type="AlphaFoldDB" id="A0A371R5Y4"/>
<dbReference type="RefSeq" id="WP_116421770.1">
    <property type="nucleotide sequence ID" value="NZ_NMUE01000044.1"/>
</dbReference>
<dbReference type="EMBL" id="NMUE01000044">
    <property type="protein sequence ID" value="RFA94163.1"/>
    <property type="molecule type" value="Genomic_DNA"/>
</dbReference>
<dbReference type="EMBL" id="NMUF01000006">
    <property type="protein sequence ID" value="RFA99421.1"/>
    <property type="molecule type" value="Genomic_DNA"/>
</dbReference>